<dbReference type="AlphaFoldDB" id="A0AAN9U2T1"/>
<feature type="region of interest" description="Disordered" evidence="1">
    <location>
        <begin position="420"/>
        <end position="445"/>
    </location>
</feature>
<evidence type="ECO:0000313" key="3">
    <source>
        <dbReference type="EMBL" id="KAK7737285.1"/>
    </source>
</evidence>
<feature type="compositionally biased region" description="Polar residues" evidence="1">
    <location>
        <begin position="484"/>
        <end position="510"/>
    </location>
</feature>
<feature type="region of interest" description="Disordered" evidence="1">
    <location>
        <begin position="472"/>
        <end position="545"/>
    </location>
</feature>
<dbReference type="PROSITE" id="PS50011">
    <property type="entry name" value="PROTEIN_KINASE_DOM"/>
    <property type="match status" value="1"/>
</dbReference>
<keyword evidence="5" id="KW-1185">Reference proteome</keyword>
<dbReference type="GO" id="GO:0004672">
    <property type="term" value="F:protein kinase activity"/>
    <property type="evidence" value="ECO:0007669"/>
    <property type="project" value="InterPro"/>
</dbReference>
<dbReference type="InterPro" id="IPR000719">
    <property type="entry name" value="Prot_kinase_dom"/>
</dbReference>
<organism evidence="3 5">
    <name type="scientific">Cytospora paraplurivora</name>
    <dbReference type="NCBI Taxonomy" id="2898453"/>
    <lineage>
        <taxon>Eukaryota</taxon>
        <taxon>Fungi</taxon>
        <taxon>Dikarya</taxon>
        <taxon>Ascomycota</taxon>
        <taxon>Pezizomycotina</taxon>
        <taxon>Sordariomycetes</taxon>
        <taxon>Sordariomycetidae</taxon>
        <taxon>Diaporthales</taxon>
        <taxon>Cytosporaceae</taxon>
        <taxon>Cytospora</taxon>
    </lineage>
</organism>
<dbReference type="SMART" id="SM00220">
    <property type="entry name" value="S_TKc"/>
    <property type="match status" value="1"/>
</dbReference>
<dbReference type="EMBL" id="JAJSPL020000030">
    <property type="protein sequence ID" value="KAK7737285.1"/>
    <property type="molecule type" value="Genomic_DNA"/>
</dbReference>
<evidence type="ECO:0000256" key="1">
    <source>
        <dbReference type="SAM" id="MobiDB-lite"/>
    </source>
</evidence>
<feature type="domain" description="Protein kinase" evidence="2">
    <location>
        <begin position="1"/>
        <end position="332"/>
    </location>
</feature>
<dbReference type="Proteomes" id="UP001320245">
    <property type="component" value="Unassembled WGS sequence"/>
</dbReference>
<dbReference type="GO" id="GO:0005524">
    <property type="term" value="F:ATP binding"/>
    <property type="evidence" value="ECO:0007669"/>
    <property type="project" value="InterPro"/>
</dbReference>
<comment type="caution">
    <text evidence="3">The sequence shown here is derived from an EMBL/GenBank/DDBJ whole genome shotgun (WGS) entry which is preliminary data.</text>
</comment>
<reference evidence="3" key="2">
    <citation type="submission" date="2024-02" db="EMBL/GenBank/DDBJ databases">
        <title>De novo assembly and annotation of 12 fungi associated with fruit tree decline syndrome in Ontario, Canada.</title>
        <authorList>
            <person name="Sulman M."/>
            <person name="Ellouze W."/>
            <person name="Ilyukhin E."/>
        </authorList>
    </citation>
    <scope>NUCLEOTIDE SEQUENCE</scope>
    <source>
        <strain evidence="3">FDS-564</strain>
    </source>
</reference>
<protein>
    <recommendedName>
        <fullName evidence="2">Protein kinase domain-containing protein</fullName>
    </recommendedName>
</protein>
<dbReference type="EMBL" id="JAJSPL020000022">
    <property type="protein sequence ID" value="KAK7739630.1"/>
    <property type="molecule type" value="Genomic_DNA"/>
</dbReference>
<gene>
    <name evidence="4" type="ORF">SLS53_005595</name>
    <name evidence="3" type="ORF">SLS53_006588</name>
</gene>
<sequence>MDHNAAIAWFPTTTAESLPPIMLETDPRLSCQHLDDHLESIISNGSQCPIYRYSNTLVYKPVCRKRETRLMTIAEDLTVPVVTKIGIVDDVSSRWYQKGALLGLGRPLDVTRILPAERVSIARQVLILVTGLHCKGIIHGDIKPENFVQIPSENALKVVGFSSAHTVDNTDLNSWPTEIPSVEYTSPDRGQNGEPSTLFDDYFGLAVSIWAIFAGERPMNGLFNSNEGHTPNLSKITDDELFCSVVDILKEGGLELDKEHTLLRRDSFKADGIDRIWSFPLSLYGPGPEDLDEPICMKEMPRFCPHCFEVAMSGADRARNSTEQLPVEYPEFCHPTDPRPNVDSVSDYALQWLDVREDTLEEGSPATAVLQPNSGDCRSRSGSTAQVLGLHVDTDRNQEVEGAQLSGASSVTITPANQAYKRERSDTVRGPFLKAPSESDEGYESMGRNISNAIKELEAKSPPLVPRLQRTMSAWSSSSADSSPKGNGNDSTETNEVTGDSWRLNGSSAPWSPMLPHSRRVQITSSLESVRLSDTGLDDSGGSPI</sequence>
<dbReference type="Pfam" id="PF00069">
    <property type="entry name" value="Pkinase"/>
    <property type="match status" value="1"/>
</dbReference>
<dbReference type="SUPFAM" id="SSF56112">
    <property type="entry name" value="Protein kinase-like (PK-like)"/>
    <property type="match status" value="1"/>
</dbReference>
<name>A0AAN9U2T1_9PEZI</name>
<evidence type="ECO:0000313" key="5">
    <source>
        <dbReference type="Proteomes" id="UP001320245"/>
    </source>
</evidence>
<dbReference type="InterPro" id="IPR011009">
    <property type="entry name" value="Kinase-like_dom_sf"/>
</dbReference>
<proteinExistence type="predicted"/>
<dbReference type="Gene3D" id="1.10.510.10">
    <property type="entry name" value="Transferase(Phosphotransferase) domain 1"/>
    <property type="match status" value="1"/>
</dbReference>
<feature type="compositionally biased region" description="Low complexity" evidence="1">
    <location>
        <begin position="473"/>
        <end position="483"/>
    </location>
</feature>
<reference evidence="3 5" key="1">
    <citation type="journal article" date="2023" name="PLoS ONE">
        <title>Cytospora paraplurivora sp. nov. isolated from orchards with fruit tree decline syndrome in Ontario, Canada.</title>
        <authorList>
            <person name="Ilyukhin E."/>
            <person name="Nguyen H.D.T."/>
            <person name="Castle A.J."/>
            <person name="Ellouze W."/>
        </authorList>
    </citation>
    <scope>NUCLEOTIDE SEQUENCE [LARGE SCALE GENOMIC DNA]</scope>
    <source>
        <strain evidence="3 5">FDS-564</strain>
    </source>
</reference>
<evidence type="ECO:0000259" key="2">
    <source>
        <dbReference type="PROSITE" id="PS50011"/>
    </source>
</evidence>
<evidence type="ECO:0000313" key="4">
    <source>
        <dbReference type="EMBL" id="KAK7739630.1"/>
    </source>
</evidence>
<accession>A0AAN9U2T1</accession>